<proteinExistence type="predicted"/>
<dbReference type="SUPFAM" id="SSF53163">
    <property type="entry name" value="HybD-like"/>
    <property type="match status" value="1"/>
</dbReference>
<dbReference type="Gene3D" id="3.40.50.1450">
    <property type="entry name" value="HybD-like"/>
    <property type="match status" value="1"/>
</dbReference>
<protein>
    <recommendedName>
        <fullName evidence="3">Hydrogenase maturation protease</fullName>
    </recommendedName>
</protein>
<dbReference type="InterPro" id="IPR000671">
    <property type="entry name" value="Peptidase_A31"/>
</dbReference>
<reference evidence="1 2" key="1">
    <citation type="submission" date="2019-02" db="EMBL/GenBank/DDBJ databases">
        <title>Deep-cultivation of Planctomycetes and their phenomic and genomic characterization uncovers novel biology.</title>
        <authorList>
            <person name="Wiegand S."/>
            <person name="Jogler M."/>
            <person name="Boedeker C."/>
            <person name="Pinto D."/>
            <person name="Vollmers J."/>
            <person name="Rivas-Marin E."/>
            <person name="Kohn T."/>
            <person name="Peeters S.H."/>
            <person name="Heuer A."/>
            <person name="Rast P."/>
            <person name="Oberbeckmann S."/>
            <person name="Bunk B."/>
            <person name="Jeske O."/>
            <person name="Meyerdierks A."/>
            <person name="Storesund J.E."/>
            <person name="Kallscheuer N."/>
            <person name="Luecker S."/>
            <person name="Lage O.M."/>
            <person name="Pohl T."/>
            <person name="Merkel B.J."/>
            <person name="Hornburger P."/>
            <person name="Mueller R.-W."/>
            <person name="Bruemmer F."/>
            <person name="Labrenz M."/>
            <person name="Spormann A.M."/>
            <person name="Op Den Camp H."/>
            <person name="Overmann J."/>
            <person name="Amann R."/>
            <person name="Jetten M.S.M."/>
            <person name="Mascher T."/>
            <person name="Medema M.H."/>
            <person name="Devos D.P."/>
            <person name="Kaster A.-K."/>
            <person name="Ovreas L."/>
            <person name="Rohde M."/>
            <person name="Galperin M.Y."/>
            <person name="Jogler C."/>
        </authorList>
    </citation>
    <scope>NUCLEOTIDE SEQUENCE [LARGE SCALE GENOMIC DNA]</scope>
    <source>
        <strain evidence="1 2">CA13</strain>
    </source>
</reference>
<organism evidence="1 2">
    <name type="scientific">Novipirellula herctigrandis</name>
    <dbReference type="NCBI Taxonomy" id="2527986"/>
    <lineage>
        <taxon>Bacteria</taxon>
        <taxon>Pseudomonadati</taxon>
        <taxon>Planctomycetota</taxon>
        <taxon>Planctomycetia</taxon>
        <taxon>Pirellulales</taxon>
        <taxon>Pirellulaceae</taxon>
        <taxon>Novipirellula</taxon>
    </lineage>
</organism>
<evidence type="ECO:0008006" key="3">
    <source>
        <dbReference type="Google" id="ProtNLM"/>
    </source>
</evidence>
<dbReference type="InterPro" id="IPR023430">
    <property type="entry name" value="Pept_HybD-like_dom_sf"/>
</dbReference>
<dbReference type="PANTHER" id="PTHR30302:SF5">
    <property type="entry name" value="SLR1876 PROTEIN"/>
    <property type="match status" value="1"/>
</dbReference>
<dbReference type="AlphaFoldDB" id="A0A5C5ZAF6"/>
<name>A0A5C5ZAF6_9BACT</name>
<dbReference type="GO" id="GO:0016485">
    <property type="term" value="P:protein processing"/>
    <property type="evidence" value="ECO:0007669"/>
    <property type="project" value="TreeGrafter"/>
</dbReference>
<accession>A0A5C5ZAF6</accession>
<dbReference type="Proteomes" id="UP000315010">
    <property type="component" value="Unassembled WGS sequence"/>
</dbReference>
<evidence type="ECO:0000313" key="2">
    <source>
        <dbReference type="Proteomes" id="UP000315010"/>
    </source>
</evidence>
<dbReference type="PANTHER" id="PTHR30302">
    <property type="entry name" value="HYDROGENASE 1 MATURATION PROTEASE"/>
    <property type="match status" value="1"/>
</dbReference>
<dbReference type="EMBL" id="SJPJ01000001">
    <property type="protein sequence ID" value="TWT84200.1"/>
    <property type="molecule type" value="Genomic_DNA"/>
</dbReference>
<comment type="caution">
    <text evidence="1">The sequence shown here is derived from an EMBL/GenBank/DDBJ whole genome shotgun (WGS) entry which is preliminary data.</text>
</comment>
<dbReference type="NCBIfam" id="TIGR00072">
    <property type="entry name" value="hydrog_prot"/>
    <property type="match status" value="1"/>
</dbReference>
<dbReference type="GO" id="GO:0008047">
    <property type="term" value="F:enzyme activator activity"/>
    <property type="evidence" value="ECO:0007669"/>
    <property type="project" value="InterPro"/>
</dbReference>
<gene>
    <name evidence="1" type="ORF">CA13_56760</name>
</gene>
<keyword evidence="2" id="KW-1185">Reference proteome</keyword>
<dbReference type="CDD" id="cd06066">
    <property type="entry name" value="H2MP_NAD-link-bidir"/>
    <property type="match status" value="1"/>
</dbReference>
<dbReference type="OrthoDB" id="9792731at2"/>
<dbReference type="GO" id="GO:0004175">
    <property type="term" value="F:endopeptidase activity"/>
    <property type="evidence" value="ECO:0007669"/>
    <property type="project" value="TreeGrafter"/>
</dbReference>
<sequence length="163" mass="17672">MSGLPINGLPKKRPCNLVMACGNPERGDDGLGPALIERLANLNRSDFETDADYQLNIEDAASLANYERVLFIDASISAPPPFNLESLAPTTEIAFTSHSVSPGAVLAICHDHFHHVPEAWVLGIRGYQFDLGQGLSSDARVNLDAAFARVIELLDSWNRCGKV</sequence>
<evidence type="ECO:0000313" key="1">
    <source>
        <dbReference type="EMBL" id="TWT84200.1"/>
    </source>
</evidence>